<dbReference type="InterPro" id="IPR013083">
    <property type="entry name" value="Znf_RING/FYVE/PHD"/>
</dbReference>
<dbReference type="GO" id="GO:0016925">
    <property type="term" value="P:protein sumoylation"/>
    <property type="evidence" value="ECO:0007669"/>
    <property type="project" value="TreeGrafter"/>
</dbReference>
<evidence type="ECO:0000259" key="5">
    <source>
        <dbReference type="PROSITE" id="PS51044"/>
    </source>
</evidence>
<evidence type="ECO:0000256" key="3">
    <source>
        <dbReference type="ARBA" id="ARBA00022833"/>
    </source>
</evidence>
<dbReference type="AlphaFoldDB" id="A0A0K0F5D8"/>
<keyword evidence="1" id="KW-0479">Metal-binding</keyword>
<dbReference type="Gene3D" id="3.30.40.10">
    <property type="entry name" value="Zinc/RING finger domain, C3HC4 (zinc finger)"/>
    <property type="match status" value="1"/>
</dbReference>
<dbReference type="WBParaSite" id="SVE_0402900.1">
    <property type="protein sequence ID" value="SVE_0402900.1"/>
    <property type="gene ID" value="SVE_0402900"/>
</dbReference>
<dbReference type="PANTHER" id="PTHR10782">
    <property type="entry name" value="ZINC FINGER MIZ DOMAIN-CONTAINING PROTEIN"/>
    <property type="match status" value="1"/>
</dbReference>
<dbReference type="GO" id="GO:0008270">
    <property type="term" value="F:zinc ion binding"/>
    <property type="evidence" value="ECO:0007669"/>
    <property type="project" value="UniProtKB-KW"/>
</dbReference>
<evidence type="ECO:0000256" key="4">
    <source>
        <dbReference type="PROSITE-ProRule" id="PRU00452"/>
    </source>
</evidence>
<dbReference type="PANTHER" id="PTHR10782:SF4">
    <property type="entry name" value="TONALLI, ISOFORM E"/>
    <property type="match status" value="1"/>
</dbReference>
<keyword evidence="2 4" id="KW-0863">Zinc-finger</keyword>
<evidence type="ECO:0000256" key="1">
    <source>
        <dbReference type="ARBA" id="ARBA00022723"/>
    </source>
</evidence>
<evidence type="ECO:0000313" key="7">
    <source>
        <dbReference type="WBParaSite" id="SVE_0402900.1"/>
    </source>
</evidence>
<dbReference type="InterPro" id="IPR004181">
    <property type="entry name" value="Znf_MIZ"/>
</dbReference>
<dbReference type="Proteomes" id="UP000035680">
    <property type="component" value="Unassembled WGS sequence"/>
</dbReference>
<dbReference type="STRING" id="75913.A0A0K0F5D8"/>
<dbReference type="PROSITE" id="PS51044">
    <property type="entry name" value="ZF_SP_RING"/>
    <property type="match status" value="1"/>
</dbReference>
<reference evidence="6" key="1">
    <citation type="submission" date="2014-07" db="EMBL/GenBank/DDBJ databases">
        <authorList>
            <person name="Martin A.A"/>
            <person name="De Silva N."/>
        </authorList>
    </citation>
    <scope>NUCLEOTIDE SEQUENCE</scope>
</reference>
<organism evidence="6 7">
    <name type="scientific">Strongyloides venezuelensis</name>
    <name type="common">Threadworm</name>
    <dbReference type="NCBI Taxonomy" id="75913"/>
    <lineage>
        <taxon>Eukaryota</taxon>
        <taxon>Metazoa</taxon>
        <taxon>Ecdysozoa</taxon>
        <taxon>Nematoda</taxon>
        <taxon>Chromadorea</taxon>
        <taxon>Rhabditida</taxon>
        <taxon>Tylenchina</taxon>
        <taxon>Panagrolaimomorpha</taxon>
        <taxon>Strongyloidoidea</taxon>
        <taxon>Strongyloididae</taxon>
        <taxon>Strongyloides</taxon>
    </lineage>
</organism>
<evidence type="ECO:0000256" key="2">
    <source>
        <dbReference type="ARBA" id="ARBA00022771"/>
    </source>
</evidence>
<dbReference type="GO" id="GO:0061665">
    <property type="term" value="F:SUMO ligase activity"/>
    <property type="evidence" value="ECO:0007669"/>
    <property type="project" value="TreeGrafter"/>
</dbReference>
<feature type="domain" description="SP-RING-type" evidence="5">
    <location>
        <begin position="295"/>
        <end position="376"/>
    </location>
</feature>
<keyword evidence="6" id="KW-1185">Reference proteome</keyword>
<evidence type="ECO:0000313" key="6">
    <source>
        <dbReference type="Proteomes" id="UP000035680"/>
    </source>
</evidence>
<accession>A0A0K0F5D8</accession>
<dbReference type="Pfam" id="PF02891">
    <property type="entry name" value="zf-MIZ"/>
    <property type="match status" value="1"/>
</dbReference>
<name>A0A0K0F5D8_STRVS</name>
<dbReference type="GO" id="GO:0000785">
    <property type="term" value="C:chromatin"/>
    <property type="evidence" value="ECO:0007669"/>
    <property type="project" value="TreeGrafter"/>
</dbReference>
<sequence length="626" mass="70700">MPTAIMIGISDKEFCKRLILGKFVLNDIRYCLRVVSSCPTSGKKETLQKRLECALETGVTQKKTIKAILERSAKMNYCSPGVLEAFLESREVPKNDKVKSDNIVTGTNITMKEPYFHKNFVNLSGWKTTSKLGTSSKIIFYFKLPAEVLNSILCSDNSSSLKKCLLLRSVKINEGNNLPYEDCYPYGMKIFINSQEFTDLLPRKIVYDDVDKEDRLNVPVNLNEAIFKLSKVSVIGEYLRVTIGFDGDTEVGFTFAFAVFSSTLKTVEELVFESKNKVKISLEEFGNDLDKYLSGEDGLVLDSAKISLKSSLSLERIKIPFRGRNCKHISPEDLETYIRINGTIESWLCRHCKSPCTPDDIRIDEFFTKVLQKHPNVEEIELFPGAEYKLAGYETKLCINNLKVPNSGRVNDSNMVTLLNYDKENKPLLENLSPIEYNENPLPLNANSKNNPTECIVMDNSFDKEPPIKIPRTRKINIVSQEIPAEECGTIQSRITPKPVNVINSGGAINLESLPSPSEPSIHSEKFASTRGTIFPTSTALNGSTPFLPQISESQNKAVDVIKDLVVKKCPLVMEIVRKIITNSNYYNMYVSSKLEDFQIWKPVDTSDELWEVLSMPEVRSLFWKK</sequence>
<proteinExistence type="predicted"/>
<reference evidence="7" key="2">
    <citation type="submission" date="2015-08" db="UniProtKB">
        <authorList>
            <consortium name="WormBaseParasite"/>
        </authorList>
    </citation>
    <scope>IDENTIFICATION</scope>
</reference>
<protein>
    <submittedName>
        <fullName evidence="7">SP-RING-type domain-containing protein</fullName>
    </submittedName>
</protein>
<keyword evidence="3" id="KW-0862">Zinc</keyword>